<dbReference type="EMBL" id="UPPP01000085">
    <property type="protein sequence ID" value="VBB08214.1"/>
    <property type="molecule type" value="Genomic_DNA"/>
</dbReference>
<dbReference type="AlphaFoldDB" id="A0A498R9K4"/>
<organism evidence="1 2">
    <name type="scientific">Lucifera butyrica</name>
    <dbReference type="NCBI Taxonomy" id="1351585"/>
    <lineage>
        <taxon>Bacteria</taxon>
        <taxon>Bacillati</taxon>
        <taxon>Bacillota</taxon>
        <taxon>Negativicutes</taxon>
        <taxon>Veillonellales</taxon>
        <taxon>Veillonellaceae</taxon>
        <taxon>Lucifera</taxon>
    </lineage>
</organism>
<evidence type="ECO:0008006" key="3">
    <source>
        <dbReference type="Google" id="ProtNLM"/>
    </source>
</evidence>
<protein>
    <recommendedName>
        <fullName evidence="3">Polya polymerase</fullName>
    </recommendedName>
</protein>
<sequence length="79" mass="8869">MIKLNIFNMDEFLKVVNECIGPVNMLSANGKKININKNETAKLDLERKHAVNGNSLLLCLDIPEAKDYLNIVFFSIGDC</sequence>
<dbReference type="RefSeq" id="WP_122629131.1">
    <property type="nucleotide sequence ID" value="NZ_UPPP01000085.1"/>
</dbReference>
<reference evidence="1 2" key="1">
    <citation type="submission" date="2018-06" db="EMBL/GenBank/DDBJ databases">
        <authorList>
            <person name="Strepis N."/>
        </authorList>
    </citation>
    <scope>NUCLEOTIDE SEQUENCE [LARGE SCALE GENOMIC DNA]</scope>
    <source>
        <strain evidence="1">LUCI</strain>
    </source>
</reference>
<keyword evidence="2" id="KW-1185">Reference proteome</keyword>
<evidence type="ECO:0000313" key="2">
    <source>
        <dbReference type="Proteomes" id="UP000277811"/>
    </source>
</evidence>
<accession>A0A498R9K4</accession>
<dbReference type="Proteomes" id="UP000277811">
    <property type="component" value="Unassembled WGS sequence"/>
</dbReference>
<dbReference type="OrthoDB" id="1857762at2"/>
<proteinExistence type="predicted"/>
<gene>
    <name evidence="1" type="ORF">LUCI_3483</name>
</gene>
<name>A0A498R9K4_9FIRM</name>
<evidence type="ECO:0000313" key="1">
    <source>
        <dbReference type="EMBL" id="VBB08214.1"/>
    </source>
</evidence>